<keyword evidence="2" id="KW-1185">Reference proteome</keyword>
<dbReference type="PANTHER" id="PTHR34472:SF1">
    <property type="entry name" value="SULFUR CARRIER PROTEIN THIS"/>
    <property type="match status" value="1"/>
</dbReference>
<dbReference type="CDD" id="cd00565">
    <property type="entry name" value="Ubl_ThiS"/>
    <property type="match status" value="1"/>
</dbReference>
<dbReference type="eggNOG" id="COG2104">
    <property type="taxonomic scope" value="Bacteria"/>
</dbReference>
<reference evidence="1 2" key="1">
    <citation type="submission" date="2010-12" db="EMBL/GenBank/DDBJ databases">
        <title>Complete sequence of Ethanoligenens harbinense YUAN-3.</title>
        <authorList>
            <person name="Lucas S."/>
            <person name="Copeland A."/>
            <person name="Lapidus A."/>
            <person name="Cheng J.-F."/>
            <person name="Bruce D."/>
            <person name="Goodwin L."/>
            <person name="Pitluck S."/>
            <person name="Chertkov O."/>
            <person name="Misra M."/>
            <person name="Detter J.C."/>
            <person name="Han C."/>
            <person name="Tapia R."/>
            <person name="Land M."/>
            <person name="Hauser L."/>
            <person name="Jeffries C."/>
            <person name="Kyrpides N."/>
            <person name="Ivanova N."/>
            <person name="Mikhailova N."/>
            <person name="Wang A."/>
            <person name="Mouttaki H."/>
            <person name="He Z."/>
            <person name="Zhou J."/>
            <person name="Hemme C.L."/>
            <person name="Woyke T."/>
        </authorList>
    </citation>
    <scope>NUCLEOTIDE SEQUENCE [LARGE SCALE GENOMIC DNA]</scope>
    <source>
        <strain evidence="2">DSM 18485 / JCM 12961 / CGMCC 1.5033 / YUAN-3</strain>
    </source>
</reference>
<sequence length="68" mass="7402">MKLQVNGEPEELENGITLSAFLLSKGIDPQTVVVERNADIPDRSTWDTLTLTDGDVLEIVRFMGGGQA</sequence>
<dbReference type="EMBL" id="CP002400">
    <property type="protein sequence ID" value="ADU27036.1"/>
    <property type="molecule type" value="Genomic_DNA"/>
</dbReference>
<dbReference type="InterPro" id="IPR012675">
    <property type="entry name" value="Beta-grasp_dom_sf"/>
</dbReference>
<evidence type="ECO:0000313" key="2">
    <source>
        <dbReference type="Proteomes" id="UP000001551"/>
    </source>
</evidence>
<protein>
    <submittedName>
        <fullName evidence="1">Thiamine biosynthesis protein ThiS</fullName>
    </submittedName>
</protein>
<organism evidence="1 2">
    <name type="scientific">Ethanoligenens harbinense (strain DSM 18485 / JCM 12961 / CGMCC 1.5033 / YUAN-3)</name>
    <dbReference type="NCBI Taxonomy" id="663278"/>
    <lineage>
        <taxon>Bacteria</taxon>
        <taxon>Bacillati</taxon>
        <taxon>Bacillota</taxon>
        <taxon>Clostridia</taxon>
        <taxon>Eubacteriales</taxon>
        <taxon>Oscillospiraceae</taxon>
        <taxon>Ethanoligenens</taxon>
    </lineage>
</organism>
<gene>
    <name evidence="1" type="ordered locus">Ethha_1499</name>
</gene>
<dbReference type="RefSeq" id="WP_013485391.1">
    <property type="nucleotide sequence ID" value="NC_014828.1"/>
</dbReference>
<dbReference type="InterPro" id="IPR010035">
    <property type="entry name" value="Thi_S"/>
</dbReference>
<proteinExistence type="predicted"/>
<dbReference type="NCBIfam" id="TIGR01683">
    <property type="entry name" value="thiS"/>
    <property type="match status" value="1"/>
</dbReference>
<dbReference type="InterPro" id="IPR003749">
    <property type="entry name" value="ThiS/MoaD-like"/>
</dbReference>
<dbReference type="HOGENOM" id="CLU_174611_3_0_9"/>
<dbReference type="InterPro" id="IPR016155">
    <property type="entry name" value="Mopterin_synth/thiamin_S_b"/>
</dbReference>
<dbReference type="PANTHER" id="PTHR34472">
    <property type="entry name" value="SULFUR CARRIER PROTEIN THIS"/>
    <property type="match status" value="1"/>
</dbReference>
<accession>E6U7L3</accession>
<dbReference type="Proteomes" id="UP000001551">
    <property type="component" value="Chromosome"/>
</dbReference>
<evidence type="ECO:0000313" key="1">
    <source>
        <dbReference type="EMBL" id="ADU27036.1"/>
    </source>
</evidence>
<dbReference type="Gene3D" id="3.10.20.30">
    <property type="match status" value="1"/>
</dbReference>
<dbReference type="AlphaFoldDB" id="E6U7L3"/>
<dbReference type="Pfam" id="PF02597">
    <property type="entry name" value="ThiS"/>
    <property type="match status" value="1"/>
</dbReference>
<dbReference type="STRING" id="663278.Ethha_1499"/>
<dbReference type="KEGG" id="eha:Ethha_1499"/>
<dbReference type="SUPFAM" id="SSF54285">
    <property type="entry name" value="MoaD/ThiS"/>
    <property type="match status" value="1"/>
</dbReference>
<name>E6U7L3_ETHHY</name>